<dbReference type="RefSeq" id="WP_077241434.1">
    <property type="nucleotide sequence ID" value="NZ_ANMG01000004.1"/>
</dbReference>
<name>A0ABX3J5A1_9PSEU</name>
<organism evidence="2 3">
    <name type="scientific">Amycolatopsis azurea DSM 43854</name>
    <dbReference type="NCBI Taxonomy" id="1238180"/>
    <lineage>
        <taxon>Bacteria</taxon>
        <taxon>Bacillati</taxon>
        <taxon>Actinomycetota</taxon>
        <taxon>Actinomycetes</taxon>
        <taxon>Pseudonocardiales</taxon>
        <taxon>Pseudonocardiaceae</taxon>
        <taxon>Amycolatopsis</taxon>
    </lineage>
</organism>
<feature type="chain" id="PRO_5046247095" description="Peptidase inhibitor family I36" evidence="1">
    <location>
        <begin position="30"/>
        <end position="130"/>
    </location>
</feature>
<proteinExistence type="predicted"/>
<evidence type="ECO:0000313" key="3">
    <source>
        <dbReference type="Proteomes" id="UP000188551"/>
    </source>
</evidence>
<keyword evidence="1" id="KW-0732">Signal</keyword>
<protein>
    <recommendedName>
        <fullName evidence="4">Peptidase inhibitor family I36</fullName>
    </recommendedName>
</protein>
<dbReference type="Proteomes" id="UP000188551">
    <property type="component" value="Unassembled WGS sequence"/>
</dbReference>
<evidence type="ECO:0000313" key="2">
    <source>
        <dbReference type="EMBL" id="OOC02757.1"/>
    </source>
</evidence>
<keyword evidence="3" id="KW-1185">Reference proteome</keyword>
<feature type="signal peptide" evidence="1">
    <location>
        <begin position="1"/>
        <end position="29"/>
    </location>
</feature>
<comment type="caution">
    <text evidence="2">The sequence shown here is derived from an EMBL/GenBank/DDBJ whole genome shotgun (WGS) entry which is preliminary data.</text>
</comment>
<accession>A0ABX3J5A1</accession>
<dbReference type="Pfam" id="PF03995">
    <property type="entry name" value="Inhibitor_I36"/>
    <property type="match status" value="1"/>
</dbReference>
<evidence type="ECO:0008006" key="4">
    <source>
        <dbReference type="Google" id="ProtNLM"/>
    </source>
</evidence>
<evidence type="ECO:0000256" key="1">
    <source>
        <dbReference type="SAM" id="SignalP"/>
    </source>
</evidence>
<gene>
    <name evidence="2" type="ORF">B0293_31960</name>
</gene>
<dbReference type="EMBL" id="MUXN01000024">
    <property type="protein sequence ID" value="OOC02757.1"/>
    <property type="molecule type" value="Genomic_DNA"/>
</dbReference>
<sequence>MFQKRKLPLAAIAAVTVLLTTGLAAPASARPGTWYDCPDKWFCLYDHYNGDGLFWKGINCGGPVYNIGTQGLGDRANSFWNRTTHATAQMLNWTGTRWAPVETVGPFTNGQNLSAGKIDEIDGVRLVCIL</sequence>
<reference evidence="2 3" key="1">
    <citation type="submission" date="2017-02" db="EMBL/GenBank/DDBJ databases">
        <title>Amycolatopsis azurea DSM 43854 draft genome.</title>
        <authorList>
            <person name="Mayilraj S."/>
        </authorList>
    </citation>
    <scope>NUCLEOTIDE SEQUENCE [LARGE SCALE GENOMIC DNA]</scope>
    <source>
        <strain evidence="2 3">DSM 43854</strain>
    </source>
</reference>